<dbReference type="RefSeq" id="WP_018022947.1">
    <property type="nucleotide sequence ID" value="NZ_AQUX01000016.1"/>
</dbReference>
<protein>
    <submittedName>
        <fullName evidence="1">XRE family transcriptional regulator</fullName>
    </submittedName>
</protein>
<reference evidence="1 2" key="1">
    <citation type="submission" date="2013-09" db="EMBL/GenBank/DDBJ databases">
        <title>Complete genome sequence of Corynebacterium doosanense CAU 212(T) (=DSM 45436(T)), isolated from activated sludge.</title>
        <authorList>
            <person name="Schaffert L."/>
            <person name="Albersmeier A."/>
            <person name="Kalinowski J."/>
            <person name="Ruckert C."/>
        </authorList>
    </citation>
    <scope>NUCLEOTIDE SEQUENCE [LARGE SCALE GENOMIC DNA]</scope>
    <source>
        <strain evidence="1 2">CAU 212</strain>
    </source>
</reference>
<evidence type="ECO:0000313" key="1">
    <source>
        <dbReference type="EMBL" id="AIT60485.1"/>
    </source>
</evidence>
<dbReference type="EMBL" id="CP006764">
    <property type="protein sequence ID" value="AIT60485.1"/>
    <property type="molecule type" value="Genomic_DNA"/>
</dbReference>
<dbReference type="AlphaFoldDB" id="A0A097IED7"/>
<proteinExistence type="predicted"/>
<organism evidence="1 2">
    <name type="scientific">Corynebacterium doosanense CAU 212 = DSM 45436</name>
    <dbReference type="NCBI Taxonomy" id="558173"/>
    <lineage>
        <taxon>Bacteria</taxon>
        <taxon>Bacillati</taxon>
        <taxon>Actinomycetota</taxon>
        <taxon>Actinomycetes</taxon>
        <taxon>Mycobacteriales</taxon>
        <taxon>Corynebacteriaceae</taxon>
        <taxon>Corynebacterium</taxon>
    </lineage>
</organism>
<dbReference type="InterPro" id="IPR011051">
    <property type="entry name" value="RmlC_Cupin_sf"/>
</dbReference>
<name>A0A097IED7_9CORY</name>
<dbReference type="Proteomes" id="UP000029914">
    <property type="component" value="Chromosome"/>
</dbReference>
<dbReference type="KEGG" id="cdo:CDOO_03890"/>
<keyword evidence="2" id="KW-1185">Reference proteome</keyword>
<accession>A0A097IED7</accession>
<dbReference type="InterPro" id="IPR014710">
    <property type="entry name" value="RmlC-like_jellyroll"/>
</dbReference>
<sequence length="121" mass="12972">MSDPHTAPWTLLTGLADPYPTAHDSSPRRAVPNLKVIERLEGATVVRLSFRPGDEMADHQAPAPILILGQTGDVSVTVDAGDGRAVTENLTPGRALHIEPRRKHSLVAREAATVTLVILTQ</sequence>
<dbReference type="Gene3D" id="2.60.120.10">
    <property type="entry name" value="Jelly Rolls"/>
    <property type="match status" value="1"/>
</dbReference>
<gene>
    <name evidence="1" type="ORF">CDOO_03890</name>
</gene>
<dbReference type="SUPFAM" id="SSF51182">
    <property type="entry name" value="RmlC-like cupins"/>
    <property type="match status" value="1"/>
</dbReference>
<evidence type="ECO:0000313" key="2">
    <source>
        <dbReference type="Proteomes" id="UP000029914"/>
    </source>
</evidence>
<dbReference type="eggNOG" id="COG1917">
    <property type="taxonomic scope" value="Bacteria"/>
</dbReference>
<dbReference type="HOGENOM" id="CLU_165355_0_0_11"/>